<proteinExistence type="predicted"/>
<dbReference type="Proteomes" id="UP000237608">
    <property type="component" value="Unassembled WGS sequence"/>
</dbReference>
<keyword evidence="3" id="KW-1185">Reference proteome</keyword>
<protein>
    <recommendedName>
        <fullName evidence="1">ATP-grasp fold RimK-type domain-containing protein</fullName>
    </recommendedName>
</protein>
<dbReference type="Pfam" id="PF08443">
    <property type="entry name" value="RimK"/>
    <property type="match status" value="1"/>
</dbReference>
<sequence>MKFNSLKYSYLHKIFHWEYWPTSLFYIPNLPYAFYLALKAKNLTFFSAANPGIKSSGNGSESKFQTLALIPDEYKPKSIFHKKGEVFDTTLKKIQEKNIQFPVIAKPDIGFRGLLVEKIHSENTLNKYLEKFEIDFIIQEFIDFKNECGIFYTRNPTEQNGMISSITLKKFLTITGDGISTIKKLIISDKRAVLYKELIFEYHKEMLDLVLEKNKEFQLSVIGNHCKGTQFINGNHLISKELTSSFDKLNSKIPGWFYGRIDIKYDDFETLKNGKNFKILEINGIISEPTHIYDAQKSSYFGALKSIRNHWKILFKISTTNHKVYKIPYKNSVDFWRETLDLKKYSKKITAFHAIK</sequence>
<dbReference type="GO" id="GO:0005524">
    <property type="term" value="F:ATP binding"/>
    <property type="evidence" value="ECO:0007669"/>
    <property type="project" value="InterPro"/>
</dbReference>
<comment type="caution">
    <text evidence="2">The sequence shown here is derived from an EMBL/GenBank/DDBJ whole genome shotgun (WGS) entry which is preliminary data.</text>
</comment>
<name>A0A2S7W8I6_9FLAO</name>
<dbReference type="OrthoDB" id="9775266at2"/>
<dbReference type="InterPro" id="IPR013651">
    <property type="entry name" value="ATP-grasp_RimK-type"/>
</dbReference>
<organism evidence="2 3">
    <name type="scientific">Polaribacter gangjinensis</name>
    <dbReference type="NCBI Taxonomy" id="574710"/>
    <lineage>
        <taxon>Bacteria</taxon>
        <taxon>Pseudomonadati</taxon>
        <taxon>Bacteroidota</taxon>
        <taxon>Flavobacteriia</taxon>
        <taxon>Flavobacteriales</taxon>
        <taxon>Flavobacteriaceae</taxon>
    </lineage>
</organism>
<dbReference type="RefSeq" id="WP_105045094.1">
    <property type="nucleotide sequence ID" value="NZ_CP150662.1"/>
</dbReference>
<reference evidence="2 3" key="1">
    <citation type="submission" date="2016-12" db="EMBL/GenBank/DDBJ databases">
        <title>Trade-off between light-utilization and light-protection in marine flavobacteria.</title>
        <authorList>
            <person name="Kumagai Y."/>
            <person name="Yoshizawa S."/>
            <person name="Kogure K."/>
            <person name="Iwasaki W."/>
        </authorList>
    </citation>
    <scope>NUCLEOTIDE SEQUENCE [LARGE SCALE GENOMIC DNA]</scope>
    <source>
        <strain evidence="2 3">KCTC 22729</strain>
    </source>
</reference>
<dbReference type="InterPro" id="IPR013815">
    <property type="entry name" value="ATP_grasp_subdomain_1"/>
</dbReference>
<dbReference type="Gene3D" id="3.30.1490.20">
    <property type="entry name" value="ATP-grasp fold, A domain"/>
    <property type="match status" value="1"/>
</dbReference>
<dbReference type="SUPFAM" id="SSF56059">
    <property type="entry name" value="Glutathione synthetase ATP-binding domain-like"/>
    <property type="match status" value="1"/>
</dbReference>
<evidence type="ECO:0000313" key="2">
    <source>
        <dbReference type="EMBL" id="PQJ73944.1"/>
    </source>
</evidence>
<accession>A0A2S7W8I6</accession>
<gene>
    <name evidence="2" type="ORF">BTO13_01005</name>
</gene>
<evidence type="ECO:0000313" key="3">
    <source>
        <dbReference type="Proteomes" id="UP000237608"/>
    </source>
</evidence>
<evidence type="ECO:0000259" key="1">
    <source>
        <dbReference type="Pfam" id="PF08443"/>
    </source>
</evidence>
<feature type="domain" description="ATP-grasp fold RimK-type" evidence="1">
    <location>
        <begin position="89"/>
        <end position="150"/>
    </location>
</feature>
<dbReference type="EMBL" id="MSCL01000001">
    <property type="protein sequence ID" value="PQJ73944.1"/>
    <property type="molecule type" value="Genomic_DNA"/>
</dbReference>
<dbReference type="AlphaFoldDB" id="A0A2S7W8I6"/>